<evidence type="ECO:0000313" key="2">
    <source>
        <dbReference type="EMBL" id="AFL85765.1"/>
    </source>
</evidence>
<evidence type="ECO:0000313" key="3">
    <source>
        <dbReference type="Proteomes" id="UP000006050"/>
    </source>
</evidence>
<dbReference type="Proteomes" id="UP000006050">
    <property type="component" value="Chromosome"/>
</dbReference>
<keyword evidence="1" id="KW-0812">Transmembrane</keyword>
<sequence length="41" mass="4998">MTITLRLNILINLITLFAMLNVMIRFNYHLKRKISKPYYLN</sequence>
<accession>I3Z947</accession>
<dbReference type="AlphaFoldDB" id="I3Z947"/>
<keyword evidence="1" id="KW-1133">Transmembrane helix</keyword>
<dbReference type="KEGG" id="bbd:Belba_3255"/>
<keyword evidence="1" id="KW-0472">Membrane</keyword>
<keyword evidence="3" id="KW-1185">Reference proteome</keyword>
<evidence type="ECO:0000256" key="1">
    <source>
        <dbReference type="SAM" id="Phobius"/>
    </source>
</evidence>
<proteinExistence type="predicted"/>
<dbReference type="EMBL" id="CP003281">
    <property type="protein sequence ID" value="AFL85765.1"/>
    <property type="molecule type" value="Genomic_DNA"/>
</dbReference>
<dbReference type="HOGENOM" id="CLU_3266331_0_0_10"/>
<feature type="transmembrane region" description="Helical" evidence="1">
    <location>
        <begin position="6"/>
        <end position="26"/>
    </location>
</feature>
<name>I3Z947_BELBD</name>
<protein>
    <submittedName>
        <fullName evidence="2">Uncharacterized protein</fullName>
    </submittedName>
</protein>
<reference evidence="3" key="1">
    <citation type="submission" date="2012-06" db="EMBL/GenBank/DDBJ databases">
        <title>The complete genome of Belliella baltica DSM 15883.</title>
        <authorList>
            <person name="Lucas S."/>
            <person name="Copeland A."/>
            <person name="Lapidus A."/>
            <person name="Goodwin L."/>
            <person name="Pitluck S."/>
            <person name="Peters L."/>
            <person name="Mikhailova N."/>
            <person name="Davenport K."/>
            <person name="Kyrpides N."/>
            <person name="Mavromatis K."/>
            <person name="Pagani I."/>
            <person name="Ivanova N."/>
            <person name="Ovchinnikova G."/>
            <person name="Zeytun A."/>
            <person name="Detter J.C."/>
            <person name="Han C."/>
            <person name="Land M."/>
            <person name="Hauser L."/>
            <person name="Markowitz V."/>
            <person name="Cheng J.-F."/>
            <person name="Hugenholtz P."/>
            <person name="Woyke T."/>
            <person name="Wu D."/>
            <person name="Tindall B."/>
            <person name="Pomrenke H."/>
            <person name="Brambilla E."/>
            <person name="Klenk H.-P."/>
            <person name="Eisen J.A."/>
        </authorList>
    </citation>
    <scope>NUCLEOTIDE SEQUENCE [LARGE SCALE GENOMIC DNA]</scope>
    <source>
        <strain evidence="3">DSM 15883 / CIP 108006 / LMG 21964 / BA134</strain>
    </source>
</reference>
<organism evidence="2 3">
    <name type="scientific">Belliella baltica (strain DSM 15883 / CIP 108006 / LMG 21964 / BA134)</name>
    <dbReference type="NCBI Taxonomy" id="866536"/>
    <lineage>
        <taxon>Bacteria</taxon>
        <taxon>Pseudomonadati</taxon>
        <taxon>Bacteroidota</taxon>
        <taxon>Cytophagia</taxon>
        <taxon>Cytophagales</taxon>
        <taxon>Cyclobacteriaceae</taxon>
        <taxon>Belliella</taxon>
    </lineage>
</organism>
<dbReference type="STRING" id="866536.Belba_3255"/>
<gene>
    <name evidence="2" type="ordered locus">Belba_3255</name>
</gene>